<dbReference type="PANTHER" id="PTHR42743">
    <property type="entry name" value="AMINO-ACID AMINOTRANSFERASE"/>
    <property type="match status" value="1"/>
</dbReference>
<proteinExistence type="inferred from homology"/>
<dbReference type="CDD" id="cd01558">
    <property type="entry name" value="D-AAT_like"/>
    <property type="match status" value="1"/>
</dbReference>
<evidence type="ECO:0000256" key="4">
    <source>
        <dbReference type="ARBA" id="ARBA00012874"/>
    </source>
</evidence>
<name>A0ABU5ZD75_9BACL</name>
<evidence type="ECO:0000256" key="9">
    <source>
        <dbReference type="ARBA" id="ARBA00030138"/>
    </source>
</evidence>
<evidence type="ECO:0000256" key="10">
    <source>
        <dbReference type="ARBA" id="ARBA00033316"/>
    </source>
</evidence>
<comment type="subunit">
    <text evidence="3">Homodimer.</text>
</comment>
<dbReference type="EC" id="2.6.1.21" evidence="4"/>
<comment type="catalytic activity">
    <reaction evidence="12">
        <text>D-alanine + 2-oxoglutarate = D-glutamate + pyruvate</text>
        <dbReference type="Rhea" id="RHEA:15869"/>
        <dbReference type="ChEBI" id="CHEBI:15361"/>
        <dbReference type="ChEBI" id="CHEBI:16810"/>
        <dbReference type="ChEBI" id="CHEBI:29986"/>
        <dbReference type="ChEBI" id="CHEBI:57416"/>
        <dbReference type="EC" id="2.6.1.21"/>
    </reaction>
</comment>
<dbReference type="PANTHER" id="PTHR42743:SF10">
    <property type="entry name" value="D-ALANINE AMINOTRANSFERASE"/>
    <property type="match status" value="1"/>
</dbReference>
<dbReference type="InterPro" id="IPR005784">
    <property type="entry name" value="D_amino_transT"/>
</dbReference>
<keyword evidence="6 13" id="KW-0032">Aminotransferase</keyword>
<dbReference type="Gene3D" id="3.30.470.10">
    <property type="match status" value="1"/>
</dbReference>
<dbReference type="EMBL" id="JAYJLD010000001">
    <property type="protein sequence ID" value="MEB3100173.1"/>
    <property type="molecule type" value="Genomic_DNA"/>
</dbReference>
<comment type="similarity">
    <text evidence="2">Belongs to the class-IV pyridoxal-phosphate-dependent aminotransferase family.</text>
</comment>
<dbReference type="InterPro" id="IPR036038">
    <property type="entry name" value="Aminotransferase-like"/>
</dbReference>
<dbReference type="InterPro" id="IPR043132">
    <property type="entry name" value="BCAT-like_C"/>
</dbReference>
<sequence>MILYQNQFVPKDKMHISFEDRGYYFGDGVYEVFRIYRGKLFEKQAHMRRLVRSAGEIRLRLPYSTEEIEEKLESLVIQEQIEEGTLYMQITRGIAPRAHVFPKNAEPVLMAYCNEVKRPLGSIKEGITAVSVEDIRWHRCDIKSLNLLGNVLAKQEAVERGAGEAILHRSGRVTECSASNVMMVKDGVIYTHPADNCILHGVTRAVVLKLARQEGLEIREEARSLEDFLQADEAFITGTTVEITPIIRIDGQAVGTGRPGPLTVQLQSAFEKAIIS</sequence>
<evidence type="ECO:0000256" key="5">
    <source>
        <dbReference type="ARBA" id="ARBA00021779"/>
    </source>
</evidence>
<dbReference type="NCBIfam" id="TIGR01121">
    <property type="entry name" value="D_amino_aminoT"/>
    <property type="match status" value="1"/>
</dbReference>
<evidence type="ECO:0000256" key="11">
    <source>
        <dbReference type="ARBA" id="ARBA00033391"/>
    </source>
</evidence>
<evidence type="ECO:0000256" key="12">
    <source>
        <dbReference type="ARBA" id="ARBA00047911"/>
    </source>
</evidence>
<keyword evidence="14" id="KW-1185">Reference proteome</keyword>
<protein>
    <recommendedName>
        <fullName evidence="5">D-alanine aminotransferase</fullName>
        <ecNumber evidence="4">2.6.1.21</ecNumber>
    </recommendedName>
    <alternativeName>
        <fullName evidence="11">D-amino acid aminotransferase</fullName>
    </alternativeName>
    <alternativeName>
        <fullName evidence="9">D-amino acid transaminase</fullName>
    </alternativeName>
    <alternativeName>
        <fullName evidence="10">D-aspartate aminotransferase</fullName>
    </alternativeName>
</protein>
<evidence type="ECO:0000256" key="1">
    <source>
        <dbReference type="ARBA" id="ARBA00001933"/>
    </source>
</evidence>
<evidence type="ECO:0000256" key="7">
    <source>
        <dbReference type="ARBA" id="ARBA00022679"/>
    </source>
</evidence>
<dbReference type="GO" id="GO:0047810">
    <property type="term" value="F:D-alanine-2-oxoglutarate aminotransferase activity"/>
    <property type="evidence" value="ECO:0007669"/>
    <property type="project" value="UniProtKB-EC"/>
</dbReference>
<evidence type="ECO:0000256" key="3">
    <source>
        <dbReference type="ARBA" id="ARBA00011738"/>
    </source>
</evidence>
<keyword evidence="7 13" id="KW-0808">Transferase</keyword>
<evidence type="ECO:0000313" key="14">
    <source>
        <dbReference type="Proteomes" id="UP001310386"/>
    </source>
</evidence>
<organism evidence="13 14">
    <name type="scientific">Ferviditalea candida</name>
    <dbReference type="NCBI Taxonomy" id="3108399"/>
    <lineage>
        <taxon>Bacteria</taxon>
        <taxon>Bacillati</taxon>
        <taxon>Bacillota</taxon>
        <taxon>Bacilli</taxon>
        <taxon>Bacillales</taxon>
        <taxon>Paenibacillaceae</taxon>
        <taxon>Ferviditalea</taxon>
    </lineage>
</organism>
<evidence type="ECO:0000256" key="8">
    <source>
        <dbReference type="ARBA" id="ARBA00022898"/>
    </source>
</evidence>
<dbReference type="Pfam" id="PF01063">
    <property type="entry name" value="Aminotran_4"/>
    <property type="match status" value="1"/>
</dbReference>
<dbReference type="InterPro" id="IPR043131">
    <property type="entry name" value="BCAT-like_N"/>
</dbReference>
<evidence type="ECO:0000256" key="6">
    <source>
        <dbReference type="ARBA" id="ARBA00022576"/>
    </source>
</evidence>
<reference evidence="13" key="1">
    <citation type="submission" date="2023-12" db="EMBL/GenBank/DDBJ databases">
        <title>Fervidustalea candida gen. nov., sp. nov., a novel member of the family Paenibacillaceae isolated from a geothermal area.</title>
        <authorList>
            <person name="Li W.-J."/>
            <person name="Jiao J.-Y."/>
            <person name="Chen Y."/>
        </authorList>
    </citation>
    <scope>NUCLEOTIDE SEQUENCE</scope>
    <source>
        <strain evidence="13">SYSU GA230002</strain>
    </source>
</reference>
<evidence type="ECO:0000256" key="2">
    <source>
        <dbReference type="ARBA" id="ARBA00009320"/>
    </source>
</evidence>
<dbReference type="InterPro" id="IPR050571">
    <property type="entry name" value="Class-IV_PLP-Dep_Aminotrnsfr"/>
</dbReference>
<accession>A0ABU5ZD75</accession>
<comment type="cofactor">
    <cofactor evidence="1">
        <name>pyridoxal 5'-phosphate</name>
        <dbReference type="ChEBI" id="CHEBI:597326"/>
    </cofactor>
</comment>
<keyword evidence="8" id="KW-0663">Pyridoxal phosphate</keyword>
<gene>
    <name evidence="13" type="primary">dat</name>
    <name evidence="13" type="ORF">VF724_00680</name>
</gene>
<dbReference type="Proteomes" id="UP001310386">
    <property type="component" value="Unassembled WGS sequence"/>
</dbReference>
<comment type="caution">
    <text evidence="13">The sequence shown here is derived from an EMBL/GenBank/DDBJ whole genome shotgun (WGS) entry which is preliminary data.</text>
</comment>
<dbReference type="Gene3D" id="3.20.10.10">
    <property type="entry name" value="D-amino Acid Aminotransferase, subunit A, domain 2"/>
    <property type="match status" value="1"/>
</dbReference>
<dbReference type="RefSeq" id="WP_371752459.1">
    <property type="nucleotide sequence ID" value="NZ_JAYJLD010000001.1"/>
</dbReference>
<dbReference type="SUPFAM" id="SSF56752">
    <property type="entry name" value="D-aminoacid aminotransferase-like PLP-dependent enzymes"/>
    <property type="match status" value="1"/>
</dbReference>
<dbReference type="InterPro" id="IPR001544">
    <property type="entry name" value="Aminotrans_IV"/>
</dbReference>
<evidence type="ECO:0000313" key="13">
    <source>
        <dbReference type="EMBL" id="MEB3100173.1"/>
    </source>
</evidence>